<evidence type="ECO:0000256" key="1">
    <source>
        <dbReference type="SAM" id="Coils"/>
    </source>
</evidence>
<proteinExistence type="predicted"/>
<dbReference type="RefSeq" id="WP_044222241.1">
    <property type="nucleotide sequence ID" value="NZ_JRYR02000001.1"/>
</dbReference>
<dbReference type="Proteomes" id="UP000179797">
    <property type="component" value="Unassembled WGS sequence"/>
</dbReference>
<dbReference type="Pfam" id="PF00534">
    <property type="entry name" value="Glycos_transf_1"/>
    <property type="match status" value="1"/>
</dbReference>
<evidence type="ECO:0000313" key="3">
    <source>
        <dbReference type="EMBL" id="OHX65694.1"/>
    </source>
</evidence>
<dbReference type="PANTHER" id="PTHR12526">
    <property type="entry name" value="GLYCOSYLTRANSFERASE"/>
    <property type="match status" value="1"/>
</dbReference>
<gene>
    <name evidence="3" type="ORF">NH26_04685</name>
</gene>
<reference evidence="3 4" key="1">
    <citation type="journal article" date="2012" name="Int. J. Syst. Evol. Microbiol.">
        <title>Flammeovirga pacifica sp. nov., isolated from deep-sea sediment.</title>
        <authorList>
            <person name="Xu H."/>
            <person name="Fu Y."/>
            <person name="Yang N."/>
            <person name="Ding Z."/>
            <person name="Lai Q."/>
            <person name="Zeng R."/>
        </authorList>
    </citation>
    <scope>NUCLEOTIDE SEQUENCE [LARGE SCALE GENOMIC DNA]</scope>
    <source>
        <strain evidence="4">DSM 24597 / LMG 26175 / WPAGA1</strain>
    </source>
</reference>
<organism evidence="3 4">
    <name type="scientific">Flammeovirga pacifica</name>
    <dbReference type="NCBI Taxonomy" id="915059"/>
    <lineage>
        <taxon>Bacteria</taxon>
        <taxon>Pseudomonadati</taxon>
        <taxon>Bacteroidota</taxon>
        <taxon>Cytophagia</taxon>
        <taxon>Cytophagales</taxon>
        <taxon>Flammeovirgaceae</taxon>
        <taxon>Flammeovirga</taxon>
    </lineage>
</organism>
<keyword evidence="1" id="KW-0175">Coiled coil</keyword>
<protein>
    <recommendedName>
        <fullName evidence="2">Glycosyl transferase family 1 domain-containing protein</fullName>
    </recommendedName>
</protein>
<dbReference type="GO" id="GO:0016757">
    <property type="term" value="F:glycosyltransferase activity"/>
    <property type="evidence" value="ECO:0007669"/>
    <property type="project" value="InterPro"/>
</dbReference>
<evidence type="ECO:0000313" key="4">
    <source>
        <dbReference type="Proteomes" id="UP000179797"/>
    </source>
</evidence>
<dbReference type="InterPro" id="IPR001296">
    <property type="entry name" value="Glyco_trans_1"/>
</dbReference>
<evidence type="ECO:0000259" key="2">
    <source>
        <dbReference type="Pfam" id="PF00534"/>
    </source>
</evidence>
<dbReference type="Gene3D" id="3.40.50.2000">
    <property type="entry name" value="Glycogen Phosphorylase B"/>
    <property type="match status" value="2"/>
</dbReference>
<dbReference type="OrthoDB" id="9768685at2"/>
<accession>A0A1S1YXF0</accession>
<dbReference type="SUPFAM" id="SSF53756">
    <property type="entry name" value="UDP-Glycosyltransferase/glycogen phosphorylase"/>
    <property type="match status" value="1"/>
</dbReference>
<dbReference type="AlphaFoldDB" id="A0A1S1YXF0"/>
<name>A0A1S1YXF0_FLAPC</name>
<dbReference type="EMBL" id="JRYR02000001">
    <property type="protein sequence ID" value="OHX65694.1"/>
    <property type="molecule type" value="Genomic_DNA"/>
</dbReference>
<sequence>MKVVHISTYPRGGAANAAIRFHEGLLKLNIDSKVLCRDEGNESNLIFPYGKSIHFRRVSTLYKNLRILPHYYNEDDNCEGFSSPLSLYRLENHPIVQEADIVILHWVANFIDYPTFFKNINKKVVWFLHDMNPFQGGFHYFEDHDRFKKFTKVDKVFYDLKKKALSHTNLTVMAPSQWLLDLSKKSELLGNQPHKLMRYGLSTDKVQIHQQKEARSRFGLPENNKVLLFVSERISNTRKGATLLIDALKICNLPNDVSILVVGDYDKDLFKSDKLKAVGRLNTVEEMSYAYSASDLFILPSREDNLPNVMLESLYCGTPVMSYRRGGMQEVINDKNGYLIDELSHQALASAIQNWLDYPKQFDREKIRKEAVELFEEKHQANQLLKELEKIMIA</sequence>
<feature type="domain" description="Glycosyl transferase family 1" evidence="2">
    <location>
        <begin position="211"/>
        <end position="369"/>
    </location>
</feature>
<keyword evidence="4" id="KW-1185">Reference proteome</keyword>
<feature type="coiled-coil region" evidence="1">
    <location>
        <begin position="364"/>
        <end position="391"/>
    </location>
</feature>
<dbReference type="STRING" id="915059.NH26_04685"/>
<comment type="caution">
    <text evidence="3">The sequence shown here is derived from an EMBL/GenBank/DDBJ whole genome shotgun (WGS) entry which is preliminary data.</text>
</comment>
<dbReference type="PANTHER" id="PTHR12526:SF637">
    <property type="entry name" value="GLYCOSYLTRANSFERASE EPSF-RELATED"/>
    <property type="match status" value="1"/>
</dbReference>